<dbReference type="InterPro" id="IPR024629">
    <property type="entry name" value="Ribosomal_mL67"/>
</dbReference>
<dbReference type="Pfam" id="PF12829">
    <property type="entry name" value="Mhr1"/>
    <property type="match status" value="1"/>
</dbReference>
<dbReference type="Proteomes" id="UP001150569">
    <property type="component" value="Unassembled WGS sequence"/>
</dbReference>
<reference evidence="1" key="1">
    <citation type="submission" date="2022-07" db="EMBL/GenBank/DDBJ databases">
        <title>Phylogenomic reconstructions and comparative analyses of Kickxellomycotina fungi.</title>
        <authorList>
            <person name="Reynolds N.K."/>
            <person name="Stajich J.E."/>
            <person name="Barry K."/>
            <person name="Grigoriev I.V."/>
            <person name="Crous P."/>
            <person name="Smith M.E."/>
        </authorList>
    </citation>
    <scope>NUCLEOTIDE SEQUENCE</scope>
    <source>
        <strain evidence="1">RSA 861</strain>
    </source>
</reference>
<comment type="caution">
    <text evidence="1">The sequence shown here is derived from an EMBL/GenBank/DDBJ whole genome shotgun (WGS) entry which is preliminary data.</text>
</comment>
<dbReference type="GO" id="GO:0000150">
    <property type="term" value="F:DNA strand exchange activity"/>
    <property type="evidence" value="ECO:0007669"/>
    <property type="project" value="InterPro"/>
</dbReference>
<evidence type="ECO:0000313" key="1">
    <source>
        <dbReference type="EMBL" id="KAJ1924276.1"/>
    </source>
</evidence>
<name>A0A9W8DYK3_9FUNG</name>
<gene>
    <name evidence="1" type="ORF">IWQ60_005315</name>
</gene>
<organism evidence="1 2">
    <name type="scientific">Tieghemiomyces parasiticus</name>
    <dbReference type="NCBI Taxonomy" id="78921"/>
    <lineage>
        <taxon>Eukaryota</taxon>
        <taxon>Fungi</taxon>
        <taxon>Fungi incertae sedis</taxon>
        <taxon>Zoopagomycota</taxon>
        <taxon>Kickxellomycotina</taxon>
        <taxon>Dimargaritomycetes</taxon>
        <taxon>Dimargaritales</taxon>
        <taxon>Dimargaritaceae</taxon>
        <taxon>Tieghemiomyces</taxon>
    </lineage>
</organism>
<sequence length="188" mass="21563">MSSSAYYMFRNLGTKQVVGSVSPVLTVSALTRSLKQIKEAALRPPHIREDLWTPFVVAGNLTPDLALRTHLLFARIPKKELTPELLALSKRERIPKIMNQIEDRVTDLCRIYMYLEAKLGREAMPEVKLYWEQEALRNCVEKHGLAWPTFMSHRKLDLIRGRHIANPELVAAITPELPTEEVEASHQR</sequence>
<keyword evidence="2" id="KW-1185">Reference proteome</keyword>
<dbReference type="AlphaFoldDB" id="A0A9W8DYK3"/>
<evidence type="ECO:0000313" key="2">
    <source>
        <dbReference type="Proteomes" id="UP001150569"/>
    </source>
</evidence>
<dbReference type="GO" id="GO:0003697">
    <property type="term" value="F:single-stranded DNA binding"/>
    <property type="evidence" value="ECO:0007669"/>
    <property type="project" value="InterPro"/>
</dbReference>
<proteinExistence type="predicted"/>
<accession>A0A9W8DYK3</accession>
<protein>
    <submittedName>
        <fullName evidence="1">Uncharacterized protein</fullName>
    </submittedName>
</protein>
<dbReference type="OrthoDB" id="434092at2759"/>
<dbReference type="EMBL" id="JANBPT010000283">
    <property type="protein sequence ID" value="KAJ1924276.1"/>
    <property type="molecule type" value="Genomic_DNA"/>
</dbReference>